<gene>
    <name evidence="2" type="primary">Mo01056</name>
    <name evidence="2" type="ORF">E5Q_01056</name>
</gene>
<reference evidence="2 3" key="1">
    <citation type="journal article" date="2011" name="J. Gen. Appl. Microbiol.">
        <title>Draft genome sequencing of the enigmatic basidiomycete Mixia osmundae.</title>
        <authorList>
            <person name="Nishida H."/>
            <person name="Nagatsuka Y."/>
            <person name="Sugiyama J."/>
        </authorList>
    </citation>
    <scope>NUCLEOTIDE SEQUENCE [LARGE SCALE GENOMIC DNA]</scope>
    <source>
        <strain evidence="3">CBS 9802 / IAM 14324 / JCM 22182 / KY 12970</strain>
    </source>
</reference>
<feature type="transmembrane region" description="Helical" evidence="1">
    <location>
        <begin position="59"/>
        <end position="83"/>
    </location>
</feature>
<dbReference type="InterPro" id="IPR021822">
    <property type="entry name" value="DUF3405"/>
</dbReference>
<keyword evidence="1" id="KW-1133">Transmembrane helix</keyword>
<keyword evidence="1" id="KW-0472">Membrane</keyword>
<dbReference type="Pfam" id="PF11885">
    <property type="entry name" value="DUF3405"/>
    <property type="match status" value="1"/>
</dbReference>
<keyword evidence="1" id="KW-0812">Transmembrane</keyword>
<dbReference type="eggNOG" id="ENOG502SCT6">
    <property type="taxonomic scope" value="Eukaryota"/>
</dbReference>
<sequence>MRPGTWFGWHSSTYESIHDDSVYTDKEEKIQPCQDGDALLEVDRALESWLIYWTRRRKLGGLATPWLLAVLLAVLLVICLTAHDTVASHLNLQRGSSYGRVYSDHRVQWQAKYEKAQDWHTLVNAPTDCVTYLERNRPYITRDVRPSSPPPHRGATQAFMMRMSHSAFNEPMQQDRLMSYRALVAEAETVAGVDVFFVPHIPPDVNTTEFLNSVSSEFRSRVIPFSFETAIAPYPNIDWRNVMWSNHIAVNYFLDLEQSQQYDQVWWAEEDTRLLGTWQDFFAKVNSSLAVSRWQSWVPREDTLKPPNLMLFMGEDNDLLCGGWVSPRAEDCLGFVDASVMSKAWITLGFSTRQLHEAFKTLYQAGHSCYTEYFIPTAARYANLSTISLSMPIYKHAGSAGTTFDWAGVTAHEFYREWRENLDMCAPTPMLLHKWKE</sequence>
<dbReference type="Proteomes" id="UP000009131">
    <property type="component" value="Unassembled WGS sequence"/>
</dbReference>
<reference evidence="2 3" key="2">
    <citation type="journal article" date="2012" name="Open Biol.">
        <title>Characteristics of nucleosomes and linker DNA regions on the genome of the basidiomycete Mixia osmundae revealed by mono- and dinucleosome mapping.</title>
        <authorList>
            <person name="Nishida H."/>
            <person name="Kondo S."/>
            <person name="Matsumoto T."/>
            <person name="Suzuki Y."/>
            <person name="Yoshikawa H."/>
            <person name="Taylor T.D."/>
            <person name="Sugiyama J."/>
        </authorList>
    </citation>
    <scope>NUCLEOTIDE SEQUENCE [LARGE SCALE GENOMIC DNA]</scope>
    <source>
        <strain evidence="3">CBS 9802 / IAM 14324 / JCM 22182 / KY 12970</strain>
    </source>
</reference>
<comment type="caution">
    <text evidence="2">The sequence shown here is derived from an EMBL/GenBank/DDBJ whole genome shotgun (WGS) entry which is preliminary data.</text>
</comment>
<evidence type="ECO:0000313" key="3">
    <source>
        <dbReference type="Proteomes" id="UP000009131"/>
    </source>
</evidence>
<evidence type="ECO:0000313" key="2">
    <source>
        <dbReference type="EMBL" id="GAA94404.1"/>
    </source>
</evidence>
<dbReference type="InParanoid" id="G7DUZ4"/>
<keyword evidence="3" id="KW-1185">Reference proteome</keyword>
<accession>G7DUZ4</accession>
<dbReference type="EMBL" id="BABT02000034">
    <property type="protein sequence ID" value="GAA94404.1"/>
    <property type="molecule type" value="Genomic_DNA"/>
</dbReference>
<protein>
    <submittedName>
        <fullName evidence="2">Uncharacterized protein</fullName>
    </submittedName>
</protein>
<evidence type="ECO:0000256" key="1">
    <source>
        <dbReference type="SAM" id="Phobius"/>
    </source>
</evidence>
<proteinExistence type="predicted"/>
<dbReference type="HOGENOM" id="CLU_622689_0_0_1"/>
<organism evidence="2 3">
    <name type="scientific">Mixia osmundae (strain CBS 9802 / IAM 14324 / JCM 22182 / KY 12970)</name>
    <dbReference type="NCBI Taxonomy" id="764103"/>
    <lineage>
        <taxon>Eukaryota</taxon>
        <taxon>Fungi</taxon>
        <taxon>Dikarya</taxon>
        <taxon>Basidiomycota</taxon>
        <taxon>Pucciniomycotina</taxon>
        <taxon>Mixiomycetes</taxon>
        <taxon>Mixiales</taxon>
        <taxon>Mixiaceae</taxon>
        <taxon>Mixia</taxon>
    </lineage>
</organism>
<dbReference type="AlphaFoldDB" id="G7DUZ4"/>
<name>G7DUZ4_MIXOS</name>
<dbReference type="STRING" id="764103.G7DUZ4"/>